<keyword evidence="5" id="KW-0408">Iron</keyword>
<dbReference type="GO" id="GO:0047134">
    <property type="term" value="F:protein-disulfide reductase [NAD(P)H] activity"/>
    <property type="evidence" value="ECO:0007669"/>
    <property type="project" value="TreeGrafter"/>
</dbReference>
<evidence type="ECO:0000259" key="11">
    <source>
        <dbReference type="PROSITE" id="PS51674"/>
    </source>
</evidence>
<dbReference type="EMBL" id="CAEZUP010000006">
    <property type="protein sequence ID" value="CAB4599088.1"/>
    <property type="molecule type" value="Genomic_DNA"/>
</dbReference>
<keyword evidence="3" id="KW-0004">4Fe-4S</keyword>
<evidence type="ECO:0000256" key="5">
    <source>
        <dbReference type="ARBA" id="ARBA00023004"/>
    </source>
</evidence>
<accession>A0A6J6GQP4</accession>
<dbReference type="GO" id="GO:0045892">
    <property type="term" value="P:negative regulation of DNA-templated transcription"/>
    <property type="evidence" value="ECO:0007669"/>
    <property type="project" value="TreeGrafter"/>
</dbReference>
<dbReference type="PANTHER" id="PTHR38839">
    <property type="entry name" value="TRANSCRIPTIONAL REGULATOR WHID-RELATED"/>
    <property type="match status" value="1"/>
</dbReference>
<dbReference type="GO" id="GO:0045454">
    <property type="term" value="P:cell redox homeostasis"/>
    <property type="evidence" value="ECO:0007669"/>
    <property type="project" value="TreeGrafter"/>
</dbReference>
<dbReference type="GO" id="GO:0003677">
    <property type="term" value="F:DNA binding"/>
    <property type="evidence" value="ECO:0007669"/>
    <property type="project" value="UniProtKB-KW"/>
</dbReference>
<comment type="similarity">
    <text evidence="2">Belongs to the WhiB family.</text>
</comment>
<dbReference type="GO" id="GO:0046872">
    <property type="term" value="F:metal ion binding"/>
    <property type="evidence" value="ECO:0007669"/>
    <property type="project" value="UniProtKB-KW"/>
</dbReference>
<evidence type="ECO:0000256" key="3">
    <source>
        <dbReference type="ARBA" id="ARBA00022485"/>
    </source>
</evidence>
<evidence type="ECO:0000256" key="1">
    <source>
        <dbReference type="ARBA" id="ARBA00001966"/>
    </source>
</evidence>
<keyword evidence="6" id="KW-0411">Iron-sulfur</keyword>
<sequence>MIAESLDDISPSVRAEAACNDLQGSLAGVYFSEELQDIAAAKIICATCPVMIECLEGAVARREPWGVWGGHMFVNGRILATKRRKGRPSKVLRAEDQLPEIPVPVHLRQFLRSA</sequence>
<evidence type="ECO:0000256" key="4">
    <source>
        <dbReference type="ARBA" id="ARBA00022723"/>
    </source>
</evidence>
<keyword evidence="8" id="KW-0238">DNA-binding</keyword>
<evidence type="ECO:0000256" key="8">
    <source>
        <dbReference type="ARBA" id="ARBA00023125"/>
    </source>
</evidence>
<evidence type="ECO:0000313" key="12">
    <source>
        <dbReference type="EMBL" id="CAB4599088.1"/>
    </source>
</evidence>
<name>A0A6J6GQP4_9ZZZZ</name>
<feature type="domain" description="4Fe-4S Wbl-type" evidence="11">
    <location>
        <begin position="18"/>
        <end position="78"/>
    </location>
</feature>
<keyword evidence="4" id="KW-0479">Metal-binding</keyword>
<proteinExistence type="inferred from homology"/>
<reference evidence="12" key="1">
    <citation type="submission" date="2020-05" db="EMBL/GenBank/DDBJ databases">
        <authorList>
            <person name="Chiriac C."/>
            <person name="Salcher M."/>
            <person name="Ghai R."/>
            <person name="Kavagutti S V."/>
        </authorList>
    </citation>
    <scope>NUCLEOTIDE SEQUENCE</scope>
</reference>
<organism evidence="12">
    <name type="scientific">freshwater metagenome</name>
    <dbReference type="NCBI Taxonomy" id="449393"/>
    <lineage>
        <taxon>unclassified sequences</taxon>
        <taxon>metagenomes</taxon>
        <taxon>ecological metagenomes</taxon>
    </lineage>
</organism>
<protein>
    <submittedName>
        <fullName evidence="12">Unannotated protein</fullName>
    </submittedName>
</protein>
<dbReference type="PANTHER" id="PTHR38839:SF2">
    <property type="entry name" value="TRANSCRIPTIONAL REGULATOR WHIB7-RELATED"/>
    <property type="match status" value="1"/>
</dbReference>
<gene>
    <name evidence="12" type="ORF">UFOPK1835_00258</name>
</gene>
<comment type="cofactor">
    <cofactor evidence="1">
        <name>[4Fe-4S] cluster</name>
        <dbReference type="ChEBI" id="CHEBI:49883"/>
    </cofactor>
</comment>
<evidence type="ECO:0000256" key="10">
    <source>
        <dbReference type="ARBA" id="ARBA00023163"/>
    </source>
</evidence>
<keyword evidence="10" id="KW-0804">Transcription</keyword>
<keyword evidence="9" id="KW-1015">Disulfide bond</keyword>
<dbReference type="PROSITE" id="PS51674">
    <property type="entry name" value="4FE4S_WBL"/>
    <property type="match status" value="1"/>
</dbReference>
<dbReference type="AlphaFoldDB" id="A0A6J6GQP4"/>
<evidence type="ECO:0000256" key="6">
    <source>
        <dbReference type="ARBA" id="ARBA00023014"/>
    </source>
</evidence>
<dbReference type="GO" id="GO:0051539">
    <property type="term" value="F:4 iron, 4 sulfur cluster binding"/>
    <property type="evidence" value="ECO:0007669"/>
    <property type="project" value="UniProtKB-KW"/>
</dbReference>
<dbReference type="Pfam" id="PF02467">
    <property type="entry name" value="Whib"/>
    <property type="match status" value="1"/>
</dbReference>
<dbReference type="InterPro" id="IPR003482">
    <property type="entry name" value="Whib"/>
</dbReference>
<dbReference type="InterPro" id="IPR034768">
    <property type="entry name" value="4FE4S_WBL"/>
</dbReference>
<evidence type="ECO:0000256" key="7">
    <source>
        <dbReference type="ARBA" id="ARBA00023015"/>
    </source>
</evidence>
<evidence type="ECO:0000256" key="2">
    <source>
        <dbReference type="ARBA" id="ARBA00006597"/>
    </source>
</evidence>
<keyword evidence="7" id="KW-0805">Transcription regulation</keyword>
<evidence type="ECO:0000256" key="9">
    <source>
        <dbReference type="ARBA" id="ARBA00023157"/>
    </source>
</evidence>